<evidence type="ECO:0000256" key="1">
    <source>
        <dbReference type="SAM" id="MobiDB-lite"/>
    </source>
</evidence>
<reference evidence="3" key="1">
    <citation type="submission" date="2024-06" db="UniProtKB">
        <authorList>
            <consortium name="RefSeq"/>
        </authorList>
    </citation>
    <scope>NUCLEOTIDE SEQUENCE [LARGE SCALE GENOMIC DNA]</scope>
</reference>
<dbReference type="OrthoDB" id="6158136at2759"/>
<evidence type="ECO:0000256" key="2">
    <source>
        <dbReference type="SAM" id="SignalP"/>
    </source>
</evidence>
<dbReference type="RefSeq" id="XP_022308102.1">
    <property type="nucleotide sequence ID" value="XM_022452394.1"/>
</dbReference>
<name>A0A8B8BXJ0_CRAVI</name>
<evidence type="ECO:0000313" key="3">
    <source>
        <dbReference type="Proteomes" id="UP000694844"/>
    </source>
</evidence>
<feature type="compositionally biased region" description="Pro residues" evidence="1">
    <location>
        <begin position="136"/>
        <end position="147"/>
    </location>
</feature>
<dbReference type="GeneID" id="111114103"/>
<dbReference type="AlphaFoldDB" id="A0A8B8BXJ0"/>
<dbReference type="Proteomes" id="UP000694844">
    <property type="component" value="Chromosome 1"/>
</dbReference>
<reference evidence="4" key="2">
    <citation type="submission" date="2025-08" db="UniProtKB">
        <authorList>
            <consortium name="RefSeq"/>
        </authorList>
    </citation>
    <scope>IDENTIFICATION</scope>
    <source>
        <tissue evidence="4">Whole sample</tissue>
    </source>
</reference>
<evidence type="ECO:0000313" key="4">
    <source>
        <dbReference type="RefSeq" id="XP_022308102.1"/>
    </source>
</evidence>
<protein>
    <submittedName>
        <fullName evidence="4">Proteoglycan 4-like isoform X1</fullName>
    </submittedName>
</protein>
<organism evidence="3 4">
    <name type="scientific">Crassostrea virginica</name>
    <name type="common">Eastern oyster</name>
    <dbReference type="NCBI Taxonomy" id="6565"/>
    <lineage>
        <taxon>Eukaryota</taxon>
        <taxon>Metazoa</taxon>
        <taxon>Spiralia</taxon>
        <taxon>Lophotrochozoa</taxon>
        <taxon>Mollusca</taxon>
        <taxon>Bivalvia</taxon>
        <taxon>Autobranchia</taxon>
        <taxon>Pteriomorphia</taxon>
        <taxon>Ostreida</taxon>
        <taxon>Ostreoidea</taxon>
        <taxon>Ostreidae</taxon>
        <taxon>Crassostrea</taxon>
    </lineage>
</organism>
<proteinExistence type="predicted"/>
<feature type="compositionally biased region" description="Low complexity" evidence="1">
    <location>
        <begin position="148"/>
        <end position="165"/>
    </location>
</feature>
<feature type="region of interest" description="Disordered" evidence="1">
    <location>
        <begin position="184"/>
        <end position="236"/>
    </location>
</feature>
<feature type="compositionally biased region" description="Pro residues" evidence="1">
    <location>
        <begin position="187"/>
        <end position="208"/>
    </location>
</feature>
<dbReference type="KEGG" id="cvn:111114103"/>
<feature type="chain" id="PRO_5034925095" evidence="2">
    <location>
        <begin position="26"/>
        <end position="303"/>
    </location>
</feature>
<keyword evidence="2" id="KW-0732">Signal</keyword>
<accession>A0A8B8BXJ0</accession>
<feature type="signal peptide" evidence="2">
    <location>
        <begin position="1"/>
        <end position="25"/>
    </location>
</feature>
<gene>
    <name evidence="4" type="primary">LOC111114103</name>
</gene>
<keyword evidence="3" id="KW-1185">Reference proteome</keyword>
<feature type="region of interest" description="Disordered" evidence="1">
    <location>
        <begin position="113"/>
        <end position="171"/>
    </location>
</feature>
<sequence length="303" mass="33459">MGMMKMVHISIGLLGFLCILKGSMSINQMSDKCTEASVLINNITATTPLDEDGCVMQFQTNRGTCCLIGVKLNQREHFKGRYFMDKKCFKLKCLYNGKKKWEKCKCQVNKVKLPRKKKNRKSKSESKSKKRTTTKPPSPTTPKPPSSNTPSKPSPSSVSTETPSKPVEPPALQSVQNSLAGRLLPPALRPAGPPIMASPPGSQQPPSKPVTTTPRPRLTSKPSLGKPCVIPGTGQMVSPGNEIPELNYRRGQRCLSAYCSKEGEIIFDENDCMDVLDMTTRPVIGTTQPFRFMTLWPEDDTKE</sequence>